<sequence>MQLYILCIDKRYFTEFGDRTSILANQHSYSPLSLEASGLCTNPLRFQVICELPGHRQPGSRKATAAAASSMVCLHPGAVTFSCVRSMNYLLSFHHSCTCMAFARLGGEFCQAQHLLLIVDK</sequence>
<comment type="caution">
    <text evidence="1">The sequence shown here is derived from an EMBL/GenBank/DDBJ whole genome shotgun (WGS) entry which is preliminary data.</text>
</comment>
<accession>A0AA88LXS9</accession>
<dbReference type="Proteomes" id="UP001187415">
    <property type="component" value="Unassembled WGS sequence"/>
</dbReference>
<name>A0AA88LXS9_CHASR</name>
<gene>
    <name evidence="1" type="ORF">Q5P01_020525</name>
</gene>
<reference evidence="1" key="1">
    <citation type="submission" date="2023-07" db="EMBL/GenBank/DDBJ databases">
        <title>Chromosome-level Genome Assembly of Striped Snakehead (Channa striata).</title>
        <authorList>
            <person name="Liu H."/>
        </authorList>
    </citation>
    <scope>NUCLEOTIDE SEQUENCE</scope>
    <source>
        <strain evidence="1">Gz</strain>
        <tissue evidence="1">Muscle</tissue>
    </source>
</reference>
<proteinExistence type="predicted"/>
<dbReference type="AlphaFoldDB" id="A0AA88LXS9"/>
<dbReference type="EMBL" id="JAUPFM010000016">
    <property type="protein sequence ID" value="KAK2826311.1"/>
    <property type="molecule type" value="Genomic_DNA"/>
</dbReference>
<organism evidence="1 2">
    <name type="scientific">Channa striata</name>
    <name type="common">Snakehead murrel</name>
    <name type="synonym">Ophicephalus striatus</name>
    <dbReference type="NCBI Taxonomy" id="64152"/>
    <lineage>
        <taxon>Eukaryota</taxon>
        <taxon>Metazoa</taxon>
        <taxon>Chordata</taxon>
        <taxon>Craniata</taxon>
        <taxon>Vertebrata</taxon>
        <taxon>Euteleostomi</taxon>
        <taxon>Actinopterygii</taxon>
        <taxon>Neopterygii</taxon>
        <taxon>Teleostei</taxon>
        <taxon>Neoteleostei</taxon>
        <taxon>Acanthomorphata</taxon>
        <taxon>Anabantaria</taxon>
        <taxon>Anabantiformes</taxon>
        <taxon>Channoidei</taxon>
        <taxon>Channidae</taxon>
        <taxon>Channa</taxon>
    </lineage>
</organism>
<evidence type="ECO:0000313" key="2">
    <source>
        <dbReference type="Proteomes" id="UP001187415"/>
    </source>
</evidence>
<evidence type="ECO:0000313" key="1">
    <source>
        <dbReference type="EMBL" id="KAK2826311.1"/>
    </source>
</evidence>
<keyword evidence="2" id="KW-1185">Reference proteome</keyword>
<protein>
    <submittedName>
        <fullName evidence="1">Uncharacterized protein</fullName>
    </submittedName>
</protein>